<gene>
    <name evidence="1" type="ORF">L3049_21010</name>
</gene>
<dbReference type="EMBL" id="JAKJSC010000011">
    <property type="protein sequence ID" value="MDE5420479.1"/>
    <property type="molecule type" value="Genomic_DNA"/>
</dbReference>
<evidence type="ECO:0008006" key="3">
    <source>
        <dbReference type="Google" id="ProtNLM"/>
    </source>
</evidence>
<evidence type="ECO:0000313" key="2">
    <source>
        <dbReference type="Proteomes" id="UP001528920"/>
    </source>
</evidence>
<dbReference type="PROSITE" id="PS51257">
    <property type="entry name" value="PROKAR_LIPOPROTEIN"/>
    <property type="match status" value="1"/>
</dbReference>
<organism evidence="1 2">
    <name type="scientific">Paralabilibaculum antarcticum</name>
    <dbReference type="NCBI Taxonomy" id="2912572"/>
    <lineage>
        <taxon>Bacteria</taxon>
        <taxon>Pseudomonadati</taxon>
        <taxon>Bacteroidota</taxon>
        <taxon>Bacteroidia</taxon>
        <taxon>Marinilabiliales</taxon>
        <taxon>Marinifilaceae</taxon>
        <taxon>Paralabilibaculum</taxon>
    </lineage>
</organism>
<reference evidence="1 2" key="1">
    <citation type="submission" date="2022-01" db="EMBL/GenBank/DDBJ databases">
        <title>Labilibaculum sp. nov, a marine bacterium isolated from Antarctica.</title>
        <authorList>
            <person name="Dai W."/>
        </authorList>
    </citation>
    <scope>NUCLEOTIDE SEQUENCE [LARGE SCALE GENOMIC DNA]</scope>
    <source>
        <strain evidence="1 2">DW002</strain>
    </source>
</reference>
<name>A0ABT5W1M5_9BACT</name>
<sequence length="192" mass="22202">MKLNIFQYLIFTLLISACANQEKEYGYVEKGKDSLQVSLQIKDFNNYGNLVDRIRQITCNDSIPTIVIKNNNLVRNIHLSENCEPIKFDPRGKHYITFVQGKAYHNKCSKEISLDSLKSILINDFSYFRTSNKSEEPNSYLVIIESKRNGNVNGIEKFLNELTNEFDELNTNLNLNISFWEVVPHIPPPPKI</sequence>
<accession>A0ABT5W1M5</accession>
<protein>
    <recommendedName>
        <fullName evidence="3">Lipoprotein</fullName>
    </recommendedName>
</protein>
<dbReference type="RefSeq" id="WP_275111810.1">
    <property type="nucleotide sequence ID" value="NZ_JAKJSC010000011.1"/>
</dbReference>
<proteinExistence type="predicted"/>
<dbReference type="Proteomes" id="UP001528920">
    <property type="component" value="Unassembled WGS sequence"/>
</dbReference>
<keyword evidence="2" id="KW-1185">Reference proteome</keyword>
<evidence type="ECO:0000313" key="1">
    <source>
        <dbReference type="EMBL" id="MDE5420479.1"/>
    </source>
</evidence>
<comment type="caution">
    <text evidence="1">The sequence shown here is derived from an EMBL/GenBank/DDBJ whole genome shotgun (WGS) entry which is preliminary data.</text>
</comment>